<dbReference type="EMBL" id="VVZB01000003">
    <property type="protein sequence ID" value="KAA5384568.1"/>
    <property type="molecule type" value="Genomic_DNA"/>
</dbReference>
<reference evidence="4 6" key="3">
    <citation type="journal article" date="2019" name="Nat. Microbiol.">
        <title>Genomic variation and strain-specific functional adaptation in the human gut microbiome during early life.</title>
        <authorList>
            <person name="Vatanen T."/>
            <person name="Plichta D.R."/>
            <person name="Somani J."/>
            <person name="Munch P.C."/>
            <person name="Arthur T.D."/>
            <person name="Hall A.B."/>
            <person name="Rudolf S."/>
            <person name="Oakeley E.J."/>
            <person name="Ke X."/>
            <person name="Young R.A."/>
            <person name="Haiser H.J."/>
            <person name="Kolde R."/>
            <person name="Yassour M."/>
            <person name="Luopajarvi K."/>
            <person name="Siljander H."/>
            <person name="Virtanen S.M."/>
            <person name="Ilonen J."/>
            <person name="Uibo R."/>
            <person name="Tillmann V."/>
            <person name="Mokurov S."/>
            <person name="Dorshakova N."/>
            <person name="Porter J.A."/>
            <person name="McHardy A.C."/>
            <person name="Lahdesmaki H."/>
            <person name="Vlamakis H."/>
            <person name="Huttenhower C."/>
            <person name="Knip M."/>
            <person name="Xavier R.J."/>
        </authorList>
    </citation>
    <scope>NUCLEOTIDE SEQUENCE [LARGE SCALE GENOMIC DNA]</scope>
    <source>
        <strain evidence="4 6">RJX1047</strain>
    </source>
</reference>
<organism evidence="3 5">
    <name type="scientific">Phocaeicola dorei</name>
    <dbReference type="NCBI Taxonomy" id="357276"/>
    <lineage>
        <taxon>Bacteria</taxon>
        <taxon>Pseudomonadati</taxon>
        <taxon>Bacteroidota</taxon>
        <taxon>Bacteroidia</taxon>
        <taxon>Bacteroidales</taxon>
        <taxon>Bacteroidaceae</taxon>
        <taxon>Phocaeicola</taxon>
    </lineage>
</organism>
<protein>
    <recommendedName>
        <fullName evidence="9">PorT family protein</fullName>
    </recommendedName>
</protein>
<dbReference type="EMBL" id="VVZV01000008">
    <property type="protein sequence ID" value="KAA5320774.1"/>
    <property type="molecule type" value="Genomic_DNA"/>
</dbReference>
<accession>A0A076II59</accession>
<reference evidence="3 5" key="1">
    <citation type="submission" date="2018-08" db="EMBL/GenBank/DDBJ databases">
        <title>A genome reference for cultivated species of the human gut microbiota.</title>
        <authorList>
            <person name="Zou Y."/>
            <person name="Xue W."/>
            <person name="Luo G."/>
        </authorList>
    </citation>
    <scope>NUCLEOTIDE SEQUENCE [LARGE SCALE GENOMIC DNA]</scope>
    <source>
        <strain evidence="3 5">AF14-1AC</strain>
    </source>
</reference>
<reference evidence="7 8" key="2">
    <citation type="journal article" date="2019" name="Nat. Med.">
        <title>A library of human gut bacterial isolates paired with longitudinal multiomics data enables mechanistic microbiome research.</title>
        <authorList>
            <person name="Poyet M."/>
            <person name="Groussin M."/>
            <person name="Gibbons S.M."/>
            <person name="Avila-Pacheco J."/>
            <person name="Jiang X."/>
            <person name="Kearney S.M."/>
            <person name="Perrotta A.R."/>
            <person name="Berdy B."/>
            <person name="Zhao S."/>
            <person name="Lieberman T.D."/>
            <person name="Swanson P.K."/>
            <person name="Smith M."/>
            <person name="Roesemann S."/>
            <person name="Alexander J.E."/>
            <person name="Rich S.A."/>
            <person name="Livny J."/>
            <person name="Vlamakis H."/>
            <person name="Clish C."/>
            <person name="Bullock K."/>
            <person name="Deik A."/>
            <person name="Scott J."/>
            <person name="Pierce K.A."/>
            <person name="Xavier R.J."/>
            <person name="Alm E.J."/>
        </authorList>
    </citation>
    <scope>NUCLEOTIDE SEQUENCE [LARGE SCALE GENOMIC DNA]</scope>
    <source>
        <strain evidence="1 8">BIOML-A25</strain>
        <strain evidence="2 7">BIOML-A5</strain>
    </source>
</reference>
<evidence type="ECO:0000313" key="3">
    <source>
        <dbReference type="EMBL" id="RGV77942.1"/>
    </source>
</evidence>
<evidence type="ECO:0000313" key="4">
    <source>
        <dbReference type="EMBL" id="TDA72715.1"/>
    </source>
</evidence>
<dbReference type="EMBL" id="SLTU01000002">
    <property type="protein sequence ID" value="TDA72715.1"/>
    <property type="molecule type" value="Genomic_DNA"/>
</dbReference>
<proteinExistence type="predicted"/>
<sequence>MKKHISLLIALTGIISLNAQDFRFGITGGMNLNSITNERNKVDYNLKANISSKKIKGFILIWELC</sequence>
<dbReference type="Proteomes" id="UP000283678">
    <property type="component" value="Unassembled WGS sequence"/>
</dbReference>
<gene>
    <name evidence="3" type="ORF">DWW04_08385</name>
    <name evidence="4" type="ORF">E1I98_14855</name>
    <name evidence="2" type="ORF">F2Y61_09940</name>
    <name evidence="1" type="ORF">F2Z07_08740</name>
</gene>
<dbReference type="KEGG" id="bdo:EL88_02115"/>
<evidence type="ECO:0000313" key="8">
    <source>
        <dbReference type="Proteomes" id="UP000481700"/>
    </source>
</evidence>
<dbReference type="Proteomes" id="UP000347681">
    <property type="component" value="Unassembled WGS sequence"/>
</dbReference>
<dbReference type="EMBL" id="QRZL01000007">
    <property type="protein sequence ID" value="RGV77942.1"/>
    <property type="molecule type" value="Genomic_DNA"/>
</dbReference>
<dbReference type="AlphaFoldDB" id="A0A076II59"/>
<evidence type="ECO:0000313" key="6">
    <source>
        <dbReference type="Proteomes" id="UP000294527"/>
    </source>
</evidence>
<name>A0A076II59_9BACT</name>
<dbReference type="Proteomes" id="UP000294527">
    <property type="component" value="Unassembled WGS sequence"/>
</dbReference>
<evidence type="ECO:0008006" key="9">
    <source>
        <dbReference type="Google" id="ProtNLM"/>
    </source>
</evidence>
<evidence type="ECO:0000313" key="2">
    <source>
        <dbReference type="EMBL" id="KAA5384568.1"/>
    </source>
</evidence>
<evidence type="ECO:0000313" key="7">
    <source>
        <dbReference type="Proteomes" id="UP000347681"/>
    </source>
</evidence>
<evidence type="ECO:0000313" key="5">
    <source>
        <dbReference type="Proteomes" id="UP000283678"/>
    </source>
</evidence>
<evidence type="ECO:0000313" key="1">
    <source>
        <dbReference type="EMBL" id="KAA5320774.1"/>
    </source>
</evidence>
<comment type="caution">
    <text evidence="3">The sequence shown here is derived from an EMBL/GenBank/DDBJ whole genome shotgun (WGS) entry which is preliminary data.</text>
</comment>
<dbReference type="Proteomes" id="UP000481700">
    <property type="component" value="Unassembled WGS sequence"/>
</dbReference>